<evidence type="ECO:0000259" key="1">
    <source>
        <dbReference type="Pfam" id="PF00583"/>
    </source>
</evidence>
<evidence type="ECO:0000313" key="3">
    <source>
        <dbReference type="Proteomes" id="UP001056873"/>
    </source>
</evidence>
<organism evidence="2 3">
    <name type="scientific">Serratia entomophila</name>
    <dbReference type="NCBI Taxonomy" id="42906"/>
    <lineage>
        <taxon>Bacteria</taxon>
        <taxon>Pseudomonadati</taxon>
        <taxon>Pseudomonadota</taxon>
        <taxon>Gammaproteobacteria</taxon>
        <taxon>Enterobacterales</taxon>
        <taxon>Yersiniaceae</taxon>
        <taxon>Serratia</taxon>
    </lineage>
</organism>
<sequence>MNMQSLPIFTEHQPILCWRKGAFHISTDRRLLDADFLRRCLRQDIDPAALDSRNLCFGLYRKRHQLGFARVVTDYATRASVSLLFISAEYRGVGLGSWLMRCCLAHPAMRGLRVSSPAGLTPWRACGALQTARSIH</sequence>
<dbReference type="RefSeq" id="WP_261228458.1">
    <property type="nucleotide sequence ID" value="NZ_CAMIPD010000003.1"/>
</dbReference>
<proteinExistence type="predicted"/>
<dbReference type="Proteomes" id="UP001056873">
    <property type="component" value="Chromosome"/>
</dbReference>
<protein>
    <submittedName>
        <fullName evidence="2">GNAT family N-acetyltransferase</fullName>
    </submittedName>
</protein>
<dbReference type="InterPro" id="IPR000182">
    <property type="entry name" value="GNAT_dom"/>
</dbReference>
<reference evidence="2" key="1">
    <citation type="journal article" date="2022" name="BMC Genomics">
        <title>Genome sequence of the entomopathogenic Serratia entomophila isolate 626 and characterisation of the species specific itaconate degradation pathway.</title>
        <authorList>
            <person name="Vaughan A.L."/>
            <person name="Altermann E."/>
            <person name="Glare T.R."/>
            <person name="Hurst M.R.H."/>
        </authorList>
    </citation>
    <scope>NUCLEOTIDE SEQUENCE</scope>
    <source>
        <strain evidence="2">626</strain>
    </source>
</reference>
<dbReference type="InterPro" id="IPR016181">
    <property type="entry name" value="Acyl_CoA_acyltransferase"/>
</dbReference>
<dbReference type="SUPFAM" id="SSF55729">
    <property type="entry name" value="Acyl-CoA N-acyltransferases (Nat)"/>
    <property type="match status" value="1"/>
</dbReference>
<dbReference type="EMBL" id="CP074347">
    <property type="protein sequence ID" value="USV01477.1"/>
    <property type="molecule type" value="Genomic_DNA"/>
</dbReference>
<gene>
    <name evidence="2" type="ORF">KFQ06_02765</name>
</gene>
<evidence type="ECO:0000313" key="2">
    <source>
        <dbReference type="EMBL" id="USV01477.1"/>
    </source>
</evidence>
<dbReference type="PANTHER" id="PTHR43233:SF1">
    <property type="entry name" value="FAMILY N-ACETYLTRANSFERASE, PUTATIVE (AFU_ORTHOLOGUE AFUA_6G03350)-RELATED"/>
    <property type="match status" value="1"/>
</dbReference>
<dbReference type="InterPro" id="IPR053144">
    <property type="entry name" value="Acetyltransferase_Butenolide"/>
</dbReference>
<dbReference type="CDD" id="cd04301">
    <property type="entry name" value="NAT_SF"/>
    <property type="match status" value="1"/>
</dbReference>
<name>A0ABY5CUX5_9GAMM</name>
<keyword evidence="3" id="KW-1185">Reference proteome</keyword>
<dbReference type="Gene3D" id="3.40.630.30">
    <property type="match status" value="1"/>
</dbReference>
<dbReference type="PANTHER" id="PTHR43233">
    <property type="entry name" value="FAMILY N-ACETYLTRANSFERASE, PUTATIVE (AFU_ORTHOLOGUE AFUA_6G03350)-RELATED"/>
    <property type="match status" value="1"/>
</dbReference>
<dbReference type="Pfam" id="PF00583">
    <property type="entry name" value="Acetyltransf_1"/>
    <property type="match status" value="1"/>
</dbReference>
<feature type="domain" description="N-acetyltransferase" evidence="1">
    <location>
        <begin position="45"/>
        <end position="106"/>
    </location>
</feature>
<accession>A0ABY5CUX5</accession>